<dbReference type="Proteomes" id="UP000093104">
    <property type="component" value="Unassembled WGS sequence"/>
</dbReference>
<evidence type="ECO:0000256" key="2">
    <source>
        <dbReference type="ARBA" id="ARBA00022729"/>
    </source>
</evidence>
<dbReference type="GO" id="GO:0030288">
    <property type="term" value="C:outer membrane-bounded periplasmic space"/>
    <property type="evidence" value="ECO:0007669"/>
    <property type="project" value="UniProtKB-ARBA"/>
</dbReference>
<sequence length="531" mass="57700">MTHSKDPDDTCNGFSRRRFLEVATVLGASAAMASALQPGMAFAAPATPKAGGHARFAINDGAPSDSYDPAGWLTSFAQAAFGGTLTNGLTELAVDGSIVAALAESYQANGDLTVWTFTLRPGLVFHDGRPVTPNDVIASYRHHMSKDSTSGVKASLDTLTDISAKGEHDVVFTLSGGNADFPYTVSDNHLAIMPANADGTLDWQKGVATGPYMVESFQPGTVLKMKRNPHYFKKGLPWFDSVEFVSIADVAARTNALVTGEVDYMVDADIKTLAMLERNPKVHVLRTAGVRHFSFDMNAKVAPFDKPEVRLAMKYAMDREAILKKVFLGNAKIADDNPIAPQIKFATQPKPLHTYNPDKARALLKQAGLDSIEVDLSVADTAFPGAVDAALLYKDSAAKAGITINVIREADDSYWDKIWQHKPFVACDWLGKPTLDAMFTTSYASNGPWNDTGWANPTFDQLLVQGRGESDPVKRQAIYAQMQQILHDDGGAIVMVYAQFIDAVSDKIAHGPLGNMLQCDNFRMAERWWMA</sequence>
<dbReference type="AlphaFoldDB" id="A0A1C7YW07"/>
<keyword evidence="4" id="KW-0653">Protein transport</keyword>
<name>A0A1C7YW07_PSESX</name>
<dbReference type="InterPro" id="IPR006311">
    <property type="entry name" value="TAT_signal"/>
</dbReference>
<keyword evidence="3" id="KW-0571">Peptide transport</keyword>
<feature type="signal peptide" evidence="5">
    <location>
        <begin position="1"/>
        <end position="43"/>
    </location>
</feature>
<dbReference type="GO" id="GO:0043190">
    <property type="term" value="C:ATP-binding cassette (ABC) transporter complex"/>
    <property type="evidence" value="ECO:0007669"/>
    <property type="project" value="InterPro"/>
</dbReference>
<dbReference type="Gene3D" id="3.90.76.10">
    <property type="entry name" value="Dipeptide-binding Protein, Domain 1"/>
    <property type="match status" value="1"/>
</dbReference>
<dbReference type="PANTHER" id="PTHR30290:SF38">
    <property type="entry name" value="D,D-DIPEPTIDE-BINDING PERIPLASMIC PROTEIN DDPA-RELATED"/>
    <property type="match status" value="1"/>
</dbReference>
<evidence type="ECO:0000256" key="5">
    <source>
        <dbReference type="SAM" id="SignalP"/>
    </source>
</evidence>
<evidence type="ECO:0000313" key="7">
    <source>
        <dbReference type="EMBL" id="OCR21703.1"/>
    </source>
</evidence>
<dbReference type="EMBL" id="LGSI01000074">
    <property type="protein sequence ID" value="OCR21703.1"/>
    <property type="molecule type" value="Genomic_DNA"/>
</dbReference>
<dbReference type="CDD" id="cd08503">
    <property type="entry name" value="PBP2_NikA_DppA_OppA_like_17"/>
    <property type="match status" value="1"/>
</dbReference>
<evidence type="ECO:0000256" key="3">
    <source>
        <dbReference type="ARBA" id="ARBA00022856"/>
    </source>
</evidence>
<dbReference type="GO" id="GO:0015833">
    <property type="term" value="P:peptide transport"/>
    <property type="evidence" value="ECO:0007669"/>
    <property type="project" value="UniProtKB-KW"/>
</dbReference>
<dbReference type="RefSeq" id="WP_065836629.1">
    <property type="nucleotide sequence ID" value="NZ_LGSI01000074.1"/>
</dbReference>
<proteinExistence type="inferred from homology"/>
<reference evidence="7 8" key="1">
    <citation type="submission" date="2015-07" db="EMBL/GenBank/DDBJ databases">
        <title>Draft genome sequence of a diazotrophic, plant growth-promoting rhizobacterium of the Pseudomonas syringae complex.</title>
        <authorList>
            <person name="Patten C.L."/>
            <person name="Jeong H."/>
        </authorList>
    </citation>
    <scope>NUCLEOTIDE SEQUENCE [LARGE SCALE GENOMIC DNA]</scope>
    <source>
        <strain evidence="7 8">GR12-2</strain>
    </source>
</reference>
<comment type="similarity">
    <text evidence="1">Belongs to the bacterial solute-binding protein 5 family.</text>
</comment>
<dbReference type="InterPro" id="IPR000914">
    <property type="entry name" value="SBP_5_dom"/>
</dbReference>
<dbReference type="SUPFAM" id="SSF53850">
    <property type="entry name" value="Periplasmic binding protein-like II"/>
    <property type="match status" value="1"/>
</dbReference>
<evidence type="ECO:0000259" key="6">
    <source>
        <dbReference type="Pfam" id="PF00496"/>
    </source>
</evidence>
<organism evidence="7 8">
    <name type="scientific">Pseudomonas syringae</name>
    <dbReference type="NCBI Taxonomy" id="317"/>
    <lineage>
        <taxon>Bacteria</taxon>
        <taxon>Pseudomonadati</taxon>
        <taxon>Pseudomonadota</taxon>
        <taxon>Gammaproteobacteria</taxon>
        <taxon>Pseudomonadales</taxon>
        <taxon>Pseudomonadaceae</taxon>
        <taxon>Pseudomonas</taxon>
    </lineage>
</organism>
<dbReference type="PIRSF" id="PIRSF002741">
    <property type="entry name" value="MppA"/>
    <property type="match status" value="1"/>
</dbReference>
<dbReference type="PANTHER" id="PTHR30290">
    <property type="entry name" value="PERIPLASMIC BINDING COMPONENT OF ABC TRANSPORTER"/>
    <property type="match status" value="1"/>
</dbReference>
<gene>
    <name evidence="7" type="ORF">AFK24_29145</name>
</gene>
<dbReference type="InterPro" id="IPR039424">
    <property type="entry name" value="SBP_5"/>
</dbReference>
<dbReference type="GO" id="GO:1904680">
    <property type="term" value="F:peptide transmembrane transporter activity"/>
    <property type="evidence" value="ECO:0007669"/>
    <property type="project" value="TreeGrafter"/>
</dbReference>
<evidence type="ECO:0000313" key="8">
    <source>
        <dbReference type="Proteomes" id="UP000093104"/>
    </source>
</evidence>
<dbReference type="Pfam" id="PF00496">
    <property type="entry name" value="SBP_bac_5"/>
    <property type="match status" value="1"/>
</dbReference>
<dbReference type="GO" id="GO:0015031">
    <property type="term" value="P:protein transport"/>
    <property type="evidence" value="ECO:0007669"/>
    <property type="project" value="UniProtKB-KW"/>
</dbReference>
<feature type="chain" id="PRO_5008891871" description="Solute-binding protein family 5 domain-containing protein" evidence="5">
    <location>
        <begin position="44"/>
        <end position="531"/>
    </location>
</feature>
<accession>A0A1C7YW07</accession>
<evidence type="ECO:0000256" key="4">
    <source>
        <dbReference type="ARBA" id="ARBA00022927"/>
    </source>
</evidence>
<dbReference type="Gene3D" id="3.40.190.10">
    <property type="entry name" value="Periplasmic binding protein-like II"/>
    <property type="match status" value="1"/>
</dbReference>
<dbReference type="Gene3D" id="3.10.105.10">
    <property type="entry name" value="Dipeptide-binding Protein, Domain 3"/>
    <property type="match status" value="1"/>
</dbReference>
<evidence type="ECO:0000256" key="1">
    <source>
        <dbReference type="ARBA" id="ARBA00005695"/>
    </source>
</evidence>
<protein>
    <recommendedName>
        <fullName evidence="6">Solute-binding protein family 5 domain-containing protein</fullName>
    </recommendedName>
</protein>
<keyword evidence="2 5" id="KW-0732">Signal</keyword>
<dbReference type="PROSITE" id="PS51318">
    <property type="entry name" value="TAT"/>
    <property type="match status" value="1"/>
</dbReference>
<comment type="caution">
    <text evidence="7">The sequence shown here is derived from an EMBL/GenBank/DDBJ whole genome shotgun (WGS) entry which is preliminary data.</text>
</comment>
<feature type="domain" description="Solute-binding protein family 5" evidence="6">
    <location>
        <begin position="98"/>
        <end position="449"/>
    </location>
</feature>
<dbReference type="InterPro" id="IPR030678">
    <property type="entry name" value="Peptide/Ni-bd"/>
</dbReference>
<keyword evidence="4" id="KW-0813">Transport</keyword>